<reference evidence="2" key="1">
    <citation type="journal article" date="2019" name="Int. J. Syst. Evol. Microbiol.">
        <title>The Global Catalogue of Microorganisms (GCM) 10K type strain sequencing project: providing services to taxonomists for standard genome sequencing and annotation.</title>
        <authorList>
            <consortium name="The Broad Institute Genomics Platform"/>
            <consortium name="The Broad Institute Genome Sequencing Center for Infectious Disease"/>
            <person name="Wu L."/>
            <person name="Ma J."/>
        </authorList>
    </citation>
    <scope>NUCLEOTIDE SEQUENCE [LARGE SCALE GENOMIC DNA]</scope>
    <source>
        <strain evidence="2">JCM 17441</strain>
    </source>
</reference>
<evidence type="ECO:0000313" key="1">
    <source>
        <dbReference type="EMBL" id="GAA4254752.1"/>
    </source>
</evidence>
<protein>
    <submittedName>
        <fullName evidence="1">Uncharacterized protein</fullName>
    </submittedName>
</protein>
<name>A0ABP8DFG3_9ACTN</name>
<proteinExistence type="predicted"/>
<keyword evidence="2" id="KW-1185">Reference proteome</keyword>
<comment type="caution">
    <text evidence="1">The sequence shown here is derived from an EMBL/GenBank/DDBJ whole genome shotgun (WGS) entry which is preliminary data.</text>
</comment>
<gene>
    <name evidence="1" type="ORF">GCM10022255_060690</name>
</gene>
<organism evidence="1 2">
    <name type="scientific">Dactylosporangium darangshiense</name>
    <dbReference type="NCBI Taxonomy" id="579108"/>
    <lineage>
        <taxon>Bacteria</taxon>
        <taxon>Bacillati</taxon>
        <taxon>Actinomycetota</taxon>
        <taxon>Actinomycetes</taxon>
        <taxon>Micromonosporales</taxon>
        <taxon>Micromonosporaceae</taxon>
        <taxon>Dactylosporangium</taxon>
    </lineage>
</organism>
<dbReference type="Proteomes" id="UP001500620">
    <property type="component" value="Unassembled WGS sequence"/>
</dbReference>
<dbReference type="RefSeq" id="WP_345131759.1">
    <property type="nucleotide sequence ID" value="NZ_BAABAT010000019.1"/>
</dbReference>
<evidence type="ECO:0000313" key="2">
    <source>
        <dbReference type="Proteomes" id="UP001500620"/>
    </source>
</evidence>
<accession>A0ABP8DFG3</accession>
<sequence length="47" mass="5121">MSTTRPSSPPRTSIRGIWREVQDTYTALTGLFDAAAAATEPVLIRKS</sequence>
<dbReference type="EMBL" id="BAABAT010000019">
    <property type="protein sequence ID" value="GAA4254752.1"/>
    <property type="molecule type" value="Genomic_DNA"/>
</dbReference>